<reference evidence="2 3" key="1">
    <citation type="submission" date="2016-11" db="EMBL/GenBank/DDBJ databases">
        <authorList>
            <person name="Varghese N."/>
            <person name="Submissions S."/>
        </authorList>
    </citation>
    <scope>NUCLEOTIDE SEQUENCE [LARGE SCALE GENOMIC DNA]</scope>
    <source>
        <strain evidence="2 3">DSM 28249</strain>
    </source>
</reference>
<name>A0A1M6ZHH9_9RHOB</name>
<evidence type="ECO:0000256" key="1">
    <source>
        <dbReference type="SAM" id="SignalP"/>
    </source>
</evidence>
<dbReference type="InterPro" id="IPR036866">
    <property type="entry name" value="RibonucZ/Hydroxyglut_hydro"/>
</dbReference>
<organism evidence="2 3">
    <name type="scientific">Roseovarius litoreus</name>
    <dbReference type="NCBI Taxonomy" id="1155722"/>
    <lineage>
        <taxon>Bacteria</taxon>
        <taxon>Pseudomonadati</taxon>
        <taxon>Pseudomonadota</taxon>
        <taxon>Alphaproteobacteria</taxon>
        <taxon>Rhodobacterales</taxon>
        <taxon>Roseobacteraceae</taxon>
        <taxon>Roseovarius</taxon>
    </lineage>
</organism>
<dbReference type="Pfam" id="PF13483">
    <property type="entry name" value="Lactamase_B_3"/>
    <property type="match status" value="1"/>
</dbReference>
<feature type="signal peptide" evidence="1">
    <location>
        <begin position="1"/>
        <end position="23"/>
    </location>
</feature>
<dbReference type="RefSeq" id="WP_149777679.1">
    <property type="nucleotide sequence ID" value="NZ_FRCB01000001.1"/>
</dbReference>
<dbReference type="PANTHER" id="PTHR39189">
    <property type="entry name" value="UPF0173 METAL-DEPENDENT HYDROLASE YTKL"/>
    <property type="match status" value="1"/>
</dbReference>
<dbReference type="Proteomes" id="UP000322545">
    <property type="component" value="Unassembled WGS sequence"/>
</dbReference>
<proteinExistence type="predicted"/>
<dbReference type="SUPFAM" id="SSF56281">
    <property type="entry name" value="Metallo-hydrolase/oxidoreductase"/>
    <property type="match status" value="1"/>
</dbReference>
<feature type="chain" id="PRO_5012545432" evidence="1">
    <location>
        <begin position="24"/>
        <end position="277"/>
    </location>
</feature>
<sequence length="277" mass="30367">MIRLLFALVLSLAGATTMTHAQARQPSHCIAIAQNTPGIEYLHKASFRAPVPEFSARLRYIAHASFLIQTEDGLSAVTDFTGFVGNVDFIPDVVTMNHAHSTHWTPNPDPAIPHVLPGWGEEFGAGIEHYLDLGGMVVRNVSTDIRSWDGGVEPKGNSIFVFEVAGLCIGHLGHLHQEPSDEQYAALGRMDVVMAPVDGGFTLPLENMINVLNRMKARIVIPMHWFADGSLGRFLAGMEGEFDIVETGGSEITVSLRDLPDRPTIMVLRPSYLREDE</sequence>
<evidence type="ECO:0000313" key="2">
    <source>
        <dbReference type="EMBL" id="SHL29793.1"/>
    </source>
</evidence>
<keyword evidence="1" id="KW-0732">Signal</keyword>
<dbReference type="AlphaFoldDB" id="A0A1M6ZHH9"/>
<accession>A0A1M6ZHH9</accession>
<gene>
    <name evidence="2" type="ORF">SAMN05443432_10155</name>
</gene>
<protein>
    <submittedName>
        <fullName evidence="2">L-ascorbate metabolism protein UlaG, beta-lactamase superfamily</fullName>
    </submittedName>
</protein>
<keyword evidence="3" id="KW-1185">Reference proteome</keyword>
<evidence type="ECO:0000313" key="3">
    <source>
        <dbReference type="Proteomes" id="UP000322545"/>
    </source>
</evidence>
<dbReference type="EMBL" id="FRCB01000001">
    <property type="protein sequence ID" value="SHL29793.1"/>
    <property type="molecule type" value="Genomic_DNA"/>
</dbReference>
<dbReference type="PANTHER" id="PTHR39189:SF1">
    <property type="entry name" value="UPF0173 METAL-DEPENDENT HYDROLASE YTKL"/>
    <property type="match status" value="1"/>
</dbReference>
<dbReference type="Gene3D" id="3.60.15.10">
    <property type="entry name" value="Ribonuclease Z/Hydroxyacylglutathione hydrolase-like"/>
    <property type="match status" value="1"/>
</dbReference>